<dbReference type="Pfam" id="PF02595">
    <property type="entry name" value="Gly_kinase"/>
    <property type="match status" value="1"/>
</dbReference>
<evidence type="ECO:0000256" key="1">
    <source>
        <dbReference type="ARBA" id="ARBA00006284"/>
    </source>
</evidence>
<evidence type="ECO:0000313" key="6">
    <source>
        <dbReference type="Proteomes" id="UP000056419"/>
    </source>
</evidence>
<evidence type="ECO:0000256" key="4">
    <source>
        <dbReference type="PIRNR" id="PIRNR006078"/>
    </source>
</evidence>
<sequence length="391" mass="40481">MKKIVVAPDSFKGSLTSAEVADAVERGIKDVFPQCNVVKAGVADGGEGTVEAIVKAVGGDMYAASVTDPLGRPVKAAYGIIRSGGVKTAVMEMSAASGLPLLLPDELNPWITSTYGTGEMISDALNRGCRKFLVGIGGSATNDAGTGMLSALGVRFLDSRGQRLKGCGRDLESIARIDMSSLMPAARESEFIVACDVNTPFCGPDGAARVFAPQKGADPQTAEALDCGMRSFARVIAGQFQTDIVPLSGAGAAGGLGGAFKAFLNARLTAGIEMVLDAIEFDSLLEGASLVITGEGRIDAQTVAGKTAAGVLRHAARKGIPVIAVGGSVAMCRELKEMGFIGIYSIINAPVSLEQAMRQDWATARIRCTVEQILTTMKHCTGTLLFQKGGD</sequence>
<dbReference type="InterPro" id="IPR004381">
    <property type="entry name" value="Glycerate_kinase"/>
</dbReference>
<comment type="similarity">
    <text evidence="1 4">Belongs to the glycerate kinase type-1 family.</text>
</comment>
<accession>A0A108TDB0</accession>
<dbReference type="NCBIfam" id="TIGR00045">
    <property type="entry name" value="glycerate kinase"/>
    <property type="match status" value="1"/>
</dbReference>
<dbReference type="InterPro" id="IPR036129">
    <property type="entry name" value="Glycerate_kinase_sf"/>
</dbReference>
<dbReference type="PANTHER" id="PTHR21599:SF0">
    <property type="entry name" value="GLYCERATE KINASE"/>
    <property type="match status" value="1"/>
</dbReference>
<dbReference type="InterPro" id="IPR018197">
    <property type="entry name" value="Glycerate_kinase_RE-like"/>
</dbReference>
<evidence type="ECO:0000313" key="5">
    <source>
        <dbReference type="EMBL" id="KWR57712.1"/>
    </source>
</evidence>
<gene>
    <name evidence="5" type="primary">glxK</name>
    <name evidence="5" type="ORF">AA415_00253</name>
</gene>
<dbReference type="PIRSF" id="PIRSF006078">
    <property type="entry name" value="GlxK"/>
    <property type="match status" value="1"/>
</dbReference>
<dbReference type="GO" id="GO:0031388">
    <property type="term" value="P:organic acid phosphorylation"/>
    <property type="evidence" value="ECO:0007669"/>
    <property type="project" value="UniProtKB-UniRule"/>
</dbReference>
<keyword evidence="2 4" id="KW-0808">Transferase</keyword>
<keyword evidence="3 4" id="KW-0418">Kinase</keyword>
<dbReference type="PATRIC" id="fig|46506.5.peg.265"/>
<keyword evidence="6" id="KW-1185">Reference proteome</keyword>
<dbReference type="Gene3D" id="3.40.50.10350">
    <property type="entry name" value="Glycerate kinase, domain 1"/>
    <property type="match status" value="1"/>
</dbReference>
<dbReference type="InterPro" id="IPR018193">
    <property type="entry name" value="Glyc_kinase_flavodox-like_fold"/>
</dbReference>
<reference evidence="5 6" key="1">
    <citation type="journal article" date="2016" name="BMC Genomics">
        <title>Type VI secretion systems of human gut Bacteroidales segregate into three genetic architectures, two of which are contained on mobile genetic elements.</title>
        <authorList>
            <person name="Coyne M.J."/>
            <person name="Roelofs K.G."/>
            <person name="Comstock L.E."/>
        </authorList>
    </citation>
    <scope>NUCLEOTIDE SEQUENCE [LARGE SCALE GENOMIC DNA]</scope>
    <source>
        <strain evidence="5 6">CL09T03C01</strain>
    </source>
</reference>
<dbReference type="EC" id="2.7.1.31" evidence="5"/>
<name>A0A108TDB0_BACSE</name>
<dbReference type="PANTHER" id="PTHR21599">
    <property type="entry name" value="GLYCERATE KINASE"/>
    <property type="match status" value="1"/>
</dbReference>
<protein>
    <submittedName>
        <fullName evidence="5">Glycerate kinase</fullName>
        <ecNumber evidence="5">2.7.1.31</ecNumber>
    </submittedName>
</protein>
<dbReference type="Gene3D" id="3.90.1510.10">
    <property type="entry name" value="Glycerate kinase, domain 2"/>
    <property type="match status" value="1"/>
</dbReference>
<dbReference type="Proteomes" id="UP000056419">
    <property type="component" value="Unassembled WGS sequence"/>
</dbReference>
<dbReference type="GO" id="GO:0008887">
    <property type="term" value="F:glycerate kinase activity"/>
    <property type="evidence" value="ECO:0007669"/>
    <property type="project" value="UniProtKB-UniRule"/>
</dbReference>
<dbReference type="AlphaFoldDB" id="A0A108TDB0"/>
<organism evidence="5 6">
    <name type="scientific">Bacteroides stercoris</name>
    <dbReference type="NCBI Taxonomy" id="46506"/>
    <lineage>
        <taxon>Bacteria</taxon>
        <taxon>Pseudomonadati</taxon>
        <taxon>Bacteroidota</taxon>
        <taxon>Bacteroidia</taxon>
        <taxon>Bacteroidales</taxon>
        <taxon>Bacteroidaceae</taxon>
        <taxon>Bacteroides</taxon>
    </lineage>
</organism>
<dbReference type="STRING" id="46506.AA415_00253"/>
<evidence type="ECO:0000256" key="3">
    <source>
        <dbReference type="ARBA" id="ARBA00022777"/>
    </source>
</evidence>
<evidence type="ECO:0000256" key="2">
    <source>
        <dbReference type="ARBA" id="ARBA00022679"/>
    </source>
</evidence>
<proteinExistence type="inferred from homology"/>
<dbReference type="RefSeq" id="WP_060385015.1">
    <property type="nucleotide sequence ID" value="NZ_LRGC01000001.1"/>
</dbReference>
<dbReference type="SUPFAM" id="SSF110738">
    <property type="entry name" value="Glycerate kinase I"/>
    <property type="match status" value="1"/>
</dbReference>
<dbReference type="EMBL" id="LRGC01000001">
    <property type="protein sequence ID" value="KWR57712.1"/>
    <property type="molecule type" value="Genomic_DNA"/>
</dbReference>
<comment type="caution">
    <text evidence="5">The sequence shown here is derived from an EMBL/GenBank/DDBJ whole genome shotgun (WGS) entry which is preliminary data.</text>
</comment>